<reference evidence="7" key="1">
    <citation type="journal article" date="2021" name="Nat. Commun.">
        <title>Genetic determinants of endophytism in the Arabidopsis root mycobiome.</title>
        <authorList>
            <person name="Mesny F."/>
            <person name="Miyauchi S."/>
            <person name="Thiergart T."/>
            <person name="Pickel B."/>
            <person name="Atanasova L."/>
            <person name="Karlsson M."/>
            <person name="Huettel B."/>
            <person name="Barry K.W."/>
            <person name="Haridas S."/>
            <person name="Chen C."/>
            <person name="Bauer D."/>
            <person name="Andreopoulos W."/>
            <person name="Pangilinan J."/>
            <person name="LaButti K."/>
            <person name="Riley R."/>
            <person name="Lipzen A."/>
            <person name="Clum A."/>
            <person name="Drula E."/>
            <person name="Henrissat B."/>
            <person name="Kohler A."/>
            <person name="Grigoriev I.V."/>
            <person name="Martin F.M."/>
            <person name="Hacquard S."/>
        </authorList>
    </citation>
    <scope>NUCLEOTIDE SEQUENCE</scope>
    <source>
        <strain evidence="7">MPI-CAGE-CH-0243</strain>
    </source>
</reference>
<dbReference type="GO" id="GO:0016705">
    <property type="term" value="F:oxidoreductase activity, acting on paired donors, with incorporation or reduction of molecular oxygen"/>
    <property type="evidence" value="ECO:0007669"/>
    <property type="project" value="InterPro"/>
</dbReference>
<organism evidence="7 8">
    <name type="scientific">Dendryphion nanum</name>
    <dbReference type="NCBI Taxonomy" id="256645"/>
    <lineage>
        <taxon>Eukaryota</taxon>
        <taxon>Fungi</taxon>
        <taxon>Dikarya</taxon>
        <taxon>Ascomycota</taxon>
        <taxon>Pezizomycotina</taxon>
        <taxon>Dothideomycetes</taxon>
        <taxon>Pleosporomycetidae</taxon>
        <taxon>Pleosporales</taxon>
        <taxon>Torulaceae</taxon>
        <taxon>Dendryphion</taxon>
    </lineage>
</organism>
<protein>
    <submittedName>
        <fullName evidence="7">Cytochrome P450</fullName>
    </submittedName>
</protein>
<comment type="similarity">
    <text evidence="2 5">Belongs to the cytochrome P450 family.</text>
</comment>
<dbReference type="SUPFAM" id="SSF48264">
    <property type="entry name" value="Cytochrome P450"/>
    <property type="match status" value="1"/>
</dbReference>
<dbReference type="GO" id="GO:0020037">
    <property type="term" value="F:heme binding"/>
    <property type="evidence" value="ECO:0007669"/>
    <property type="project" value="InterPro"/>
</dbReference>
<evidence type="ECO:0000256" key="1">
    <source>
        <dbReference type="ARBA" id="ARBA00001971"/>
    </source>
</evidence>
<keyword evidence="6" id="KW-0472">Membrane</keyword>
<dbReference type="Gene3D" id="1.10.630.10">
    <property type="entry name" value="Cytochrome P450"/>
    <property type="match status" value="2"/>
</dbReference>
<keyword evidence="6" id="KW-1133">Transmembrane helix</keyword>
<dbReference type="Proteomes" id="UP000700596">
    <property type="component" value="Unassembled WGS sequence"/>
</dbReference>
<name>A0A9P9ID02_9PLEO</name>
<dbReference type="EMBL" id="JAGMWT010000016">
    <property type="protein sequence ID" value="KAH7115010.1"/>
    <property type="molecule type" value="Genomic_DNA"/>
</dbReference>
<dbReference type="Pfam" id="PF00067">
    <property type="entry name" value="p450"/>
    <property type="match status" value="2"/>
</dbReference>
<keyword evidence="5" id="KW-0503">Monooxygenase</keyword>
<keyword evidence="4 5" id="KW-0408">Iron</keyword>
<dbReference type="InterPro" id="IPR036396">
    <property type="entry name" value="Cyt_P450_sf"/>
</dbReference>
<accession>A0A9P9ID02</accession>
<keyword evidence="8" id="KW-1185">Reference proteome</keyword>
<evidence type="ECO:0000256" key="2">
    <source>
        <dbReference type="ARBA" id="ARBA00010617"/>
    </source>
</evidence>
<dbReference type="InterPro" id="IPR017972">
    <property type="entry name" value="Cyt_P450_CS"/>
</dbReference>
<proteinExistence type="inferred from homology"/>
<evidence type="ECO:0000313" key="8">
    <source>
        <dbReference type="Proteomes" id="UP000700596"/>
    </source>
</evidence>
<evidence type="ECO:0000256" key="6">
    <source>
        <dbReference type="SAM" id="Phobius"/>
    </source>
</evidence>
<keyword evidence="5" id="KW-0560">Oxidoreductase</keyword>
<evidence type="ECO:0000256" key="4">
    <source>
        <dbReference type="ARBA" id="ARBA00023004"/>
    </source>
</evidence>
<feature type="transmembrane region" description="Helical" evidence="6">
    <location>
        <begin position="12"/>
        <end position="37"/>
    </location>
</feature>
<evidence type="ECO:0000256" key="3">
    <source>
        <dbReference type="ARBA" id="ARBA00022723"/>
    </source>
</evidence>
<dbReference type="InterPro" id="IPR050121">
    <property type="entry name" value="Cytochrome_P450_monoxygenase"/>
</dbReference>
<dbReference type="InterPro" id="IPR001128">
    <property type="entry name" value="Cyt_P450"/>
</dbReference>
<keyword evidence="5" id="KW-0349">Heme</keyword>
<dbReference type="OrthoDB" id="1470350at2759"/>
<evidence type="ECO:0000313" key="7">
    <source>
        <dbReference type="EMBL" id="KAH7115010.1"/>
    </source>
</evidence>
<comment type="cofactor">
    <cofactor evidence="1">
        <name>heme</name>
        <dbReference type="ChEBI" id="CHEBI:30413"/>
    </cofactor>
</comment>
<dbReference type="GO" id="GO:0005506">
    <property type="term" value="F:iron ion binding"/>
    <property type="evidence" value="ECO:0007669"/>
    <property type="project" value="InterPro"/>
</dbReference>
<dbReference type="GO" id="GO:0004497">
    <property type="term" value="F:monooxygenase activity"/>
    <property type="evidence" value="ECO:0007669"/>
    <property type="project" value="UniProtKB-KW"/>
</dbReference>
<sequence>MQVSYTNILITLLSIAVILCIKFCISTTYGVFVYPLYRSPLRHLPGPKNGFFWGQTLNFLRAKSANELPIKFMKENPKTPLIYYRHITNSEWLLVNSVRACRELLQTKCYEFEKPGYFRRVIGEIAGKGLVNEEGNKHKSERKVLNEQPGGLPSIANVRRIVPVFNEKAQELTSRINVHNEETSEASINGKYISCSIEMHSLISFLVSEIFSKTTLDIIGRASLGVELNSISVEGSTFSQLYHRIFNQPPAGQIISLINMFIPVRWLPVQANLAFVNANRETRRLIREIIRERKREIFRNRVESNDIREEFTRTGSKDFLTYMLYEKGQGANGWSEDDILGHLRAEIREKIPSDESPTYTNLESLDYMSLFLKEVVRCFSPSVMITRKPSHDHVTLCNIPIPKSTTILLNPQSLQFNPAIWGPDAEIFDPYRHADNDPRAKQYPDSKDPYAIATFSNGPRICIGKHFASLEMRSLLVEILRNFELVRGWDDRGQKLRDGVGYEGGNNIGSDIFAGVKVRNSITLKPENGVWVRFKHLESDNNTF</sequence>
<comment type="caution">
    <text evidence="7">The sequence shown here is derived from an EMBL/GenBank/DDBJ whole genome shotgun (WGS) entry which is preliminary data.</text>
</comment>
<keyword evidence="6" id="KW-0812">Transmembrane</keyword>
<gene>
    <name evidence="7" type="ORF">B0J11DRAFT_444464</name>
</gene>
<dbReference type="PANTHER" id="PTHR24305">
    <property type="entry name" value="CYTOCHROME P450"/>
    <property type="match status" value="1"/>
</dbReference>
<dbReference type="PANTHER" id="PTHR24305:SF166">
    <property type="entry name" value="CYTOCHROME P450 12A4, MITOCHONDRIAL-RELATED"/>
    <property type="match status" value="1"/>
</dbReference>
<dbReference type="AlphaFoldDB" id="A0A9P9ID02"/>
<evidence type="ECO:0000256" key="5">
    <source>
        <dbReference type="RuleBase" id="RU000461"/>
    </source>
</evidence>
<dbReference type="PROSITE" id="PS00086">
    <property type="entry name" value="CYTOCHROME_P450"/>
    <property type="match status" value="1"/>
</dbReference>
<keyword evidence="3 5" id="KW-0479">Metal-binding</keyword>